<evidence type="ECO:0000256" key="7">
    <source>
        <dbReference type="ARBA" id="ARBA00022777"/>
    </source>
</evidence>
<evidence type="ECO:0000259" key="11">
    <source>
        <dbReference type="PROSITE" id="PS50109"/>
    </source>
</evidence>
<dbReference type="GO" id="GO:0005886">
    <property type="term" value="C:plasma membrane"/>
    <property type="evidence" value="ECO:0007669"/>
    <property type="project" value="UniProtKB-SubCell"/>
</dbReference>
<dbReference type="EMBL" id="AP024110">
    <property type="protein sequence ID" value="BCM26123.1"/>
    <property type="molecule type" value="Genomic_DNA"/>
</dbReference>
<dbReference type="InterPro" id="IPR005467">
    <property type="entry name" value="His_kinase_dom"/>
</dbReference>
<evidence type="ECO:0000313" key="12">
    <source>
        <dbReference type="EMBL" id="BCM26123.1"/>
    </source>
</evidence>
<evidence type="ECO:0000256" key="6">
    <source>
        <dbReference type="ARBA" id="ARBA00022692"/>
    </source>
</evidence>
<dbReference type="RefSeq" id="WP_221764143.1">
    <property type="nucleotide sequence ID" value="NZ_AP024110.1"/>
</dbReference>
<dbReference type="Gene3D" id="1.10.287.130">
    <property type="match status" value="1"/>
</dbReference>
<dbReference type="SMART" id="SM00387">
    <property type="entry name" value="HATPase_c"/>
    <property type="match status" value="1"/>
</dbReference>
<dbReference type="InterPro" id="IPR050428">
    <property type="entry name" value="TCS_sensor_his_kinase"/>
</dbReference>
<dbReference type="SMART" id="SM00388">
    <property type="entry name" value="HisKA"/>
    <property type="match status" value="1"/>
</dbReference>
<reference evidence="12" key="1">
    <citation type="journal article" date="2021" name="Arch. Microbiol.">
        <title>Methyloradius palustris gen. nov., sp. nov., a methanol-oxidizing bacterium isolated from snow.</title>
        <authorList>
            <person name="Miyadera T."/>
            <person name="Kojima H."/>
            <person name="Fukui M."/>
        </authorList>
    </citation>
    <scope>NUCLEOTIDE SEQUENCE</scope>
    <source>
        <strain evidence="12">Zm11</strain>
    </source>
</reference>
<dbReference type="Pfam" id="PF02518">
    <property type="entry name" value="HATPase_c"/>
    <property type="match status" value="1"/>
</dbReference>
<evidence type="ECO:0000256" key="5">
    <source>
        <dbReference type="ARBA" id="ARBA00022679"/>
    </source>
</evidence>
<evidence type="ECO:0000256" key="9">
    <source>
        <dbReference type="ARBA" id="ARBA00023136"/>
    </source>
</evidence>
<dbReference type="CDD" id="cd00082">
    <property type="entry name" value="HisKA"/>
    <property type="match status" value="1"/>
</dbReference>
<evidence type="ECO:0000256" key="10">
    <source>
        <dbReference type="SAM" id="Phobius"/>
    </source>
</evidence>
<dbReference type="PROSITE" id="PS50109">
    <property type="entry name" value="HIS_KIN"/>
    <property type="match status" value="1"/>
</dbReference>
<dbReference type="SUPFAM" id="SSF47384">
    <property type="entry name" value="Homodimeric domain of signal transducing histidine kinase"/>
    <property type="match status" value="1"/>
</dbReference>
<keyword evidence="7 12" id="KW-0418">Kinase</keyword>
<evidence type="ECO:0000256" key="3">
    <source>
        <dbReference type="ARBA" id="ARBA00012438"/>
    </source>
</evidence>
<dbReference type="KEGG" id="mpau:ZMTM_23820"/>
<evidence type="ECO:0000256" key="2">
    <source>
        <dbReference type="ARBA" id="ARBA00004429"/>
    </source>
</evidence>
<dbReference type="Pfam" id="PF08521">
    <property type="entry name" value="2CSK_N"/>
    <property type="match status" value="1"/>
</dbReference>
<evidence type="ECO:0000256" key="1">
    <source>
        <dbReference type="ARBA" id="ARBA00000085"/>
    </source>
</evidence>
<keyword evidence="5" id="KW-0808">Transferase</keyword>
<dbReference type="InterPro" id="IPR013727">
    <property type="entry name" value="2CSK_N"/>
</dbReference>
<accession>A0A8D5G546</accession>
<dbReference type="InterPro" id="IPR003594">
    <property type="entry name" value="HATPase_dom"/>
</dbReference>
<comment type="subcellular location">
    <subcellularLocation>
        <location evidence="2">Cell inner membrane</location>
        <topology evidence="2">Multi-pass membrane protein</topology>
    </subcellularLocation>
</comment>
<comment type="catalytic activity">
    <reaction evidence="1">
        <text>ATP + protein L-histidine = ADP + protein N-phospho-L-histidine.</text>
        <dbReference type="EC" id="2.7.13.3"/>
    </reaction>
</comment>
<keyword evidence="4" id="KW-0597">Phosphoprotein</keyword>
<dbReference type="InterPro" id="IPR003661">
    <property type="entry name" value="HisK_dim/P_dom"/>
</dbReference>
<dbReference type="InterPro" id="IPR036890">
    <property type="entry name" value="HATPase_C_sf"/>
</dbReference>
<dbReference type="Gene3D" id="3.30.565.10">
    <property type="entry name" value="Histidine kinase-like ATPase, C-terminal domain"/>
    <property type="match status" value="1"/>
</dbReference>
<dbReference type="FunFam" id="3.30.565.10:FF:000006">
    <property type="entry name" value="Sensor histidine kinase WalK"/>
    <property type="match status" value="1"/>
</dbReference>
<dbReference type="AlphaFoldDB" id="A0A8D5G546"/>
<evidence type="ECO:0000256" key="8">
    <source>
        <dbReference type="ARBA" id="ARBA00022989"/>
    </source>
</evidence>
<dbReference type="SUPFAM" id="SSF55874">
    <property type="entry name" value="ATPase domain of HSP90 chaperone/DNA topoisomerase II/histidine kinase"/>
    <property type="match status" value="1"/>
</dbReference>
<keyword evidence="13" id="KW-1185">Reference proteome</keyword>
<dbReference type="GO" id="GO:0000155">
    <property type="term" value="F:phosphorelay sensor kinase activity"/>
    <property type="evidence" value="ECO:0007669"/>
    <property type="project" value="InterPro"/>
</dbReference>
<gene>
    <name evidence="12" type="ORF">ZMTM_23820</name>
</gene>
<dbReference type="Proteomes" id="UP000826722">
    <property type="component" value="Chromosome"/>
</dbReference>
<dbReference type="PRINTS" id="PR00344">
    <property type="entry name" value="BCTRLSENSOR"/>
</dbReference>
<keyword evidence="8 10" id="KW-1133">Transmembrane helix</keyword>
<keyword evidence="9 10" id="KW-0472">Membrane</keyword>
<feature type="domain" description="Histidine kinase" evidence="11">
    <location>
        <begin position="253"/>
        <end position="468"/>
    </location>
</feature>
<dbReference type="EC" id="2.7.13.3" evidence="3"/>
<dbReference type="Pfam" id="PF00512">
    <property type="entry name" value="HisKA"/>
    <property type="match status" value="1"/>
</dbReference>
<feature type="transmembrane region" description="Helical" evidence="10">
    <location>
        <begin position="15"/>
        <end position="35"/>
    </location>
</feature>
<dbReference type="InterPro" id="IPR004358">
    <property type="entry name" value="Sig_transdc_His_kin-like_C"/>
</dbReference>
<protein>
    <recommendedName>
        <fullName evidence="3">histidine kinase</fullName>
        <ecNumber evidence="3">2.7.13.3</ecNumber>
    </recommendedName>
</protein>
<sequence length="482" mass="53754">MLRHKWIGQSLRKKILLWLLLPMLALITIDSSILFRVGMHFQRTEFDHELSDTAYDISQLVSSPANTQGSLELNDDLREAMLTAQDDKMYYSIINLKGEIIGGDHVLKLALPAKTEDDKSPYFVNMPVANEPARVAVFFTTIIVHGKPQQVFIQVAETLNKRNQLSNNILIAIVVPQLFLLLTATLLIWFGTARGLLPLSELQHALSQRMPRDLSPVQLSSVPTEVQVLLDSVNFLLLKLSNVLESQNRFVADAAHQLRTPLAGMQAQIELIQNETDPAEIKQGLTRVTNSVHQLSHLVSQLLMLARSQPEVVRELDLVEVDLKHLAQEVTIDSVPSAYQQNIDLGFESDVDEAWIDGEPKRLREMLHNLLDNAIRYSGAGSKVTVKVMAGADRVTLSVEDNGPGIPVTEYERVFERFYRIIGTKQEGSGLGLAIVMEIAQIHKAEIKVEVPEHGKGTRINVVFHELADTSALAHPLHDGLV</sequence>
<dbReference type="PANTHER" id="PTHR45436:SF1">
    <property type="entry name" value="SENSOR PROTEIN QSEC"/>
    <property type="match status" value="1"/>
</dbReference>
<keyword evidence="6 10" id="KW-0812">Transmembrane</keyword>
<name>A0A8D5G546_9PROT</name>
<dbReference type="InterPro" id="IPR036097">
    <property type="entry name" value="HisK_dim/P_sf"/>
</dbReference>
<proteinExistence type="predicted"/>
<evidence type="ECO:0000256" key="4">
    <source>
        <dbReference type="ARBA" id="ARBA00022553"/>
    </source>
</evidence>
<dbReference type="PANTHER" id="PTHR45436">
    <property type="entry name" value="SENSOR HISTIDINE KINASE YKOH"/>
    <property type="match status" value="1"/>
</dbReference>
<feature type="transmembrane region" description="Helical" evidence="10">
    <location>
        <begin position="169"/>
        <end position="190"/>
    </location>
</feature>
<evidence type="ECO:0000313" key="13">
    <source>
        <dbReference type="Proteomes" id="UP000826722"/>
    </source>
</evidence>
<organism evidence="12 13">
    <name type="scientific">Methyloradius palustris</name>
    <dbReference type="NCBI Taxonomy" id="2778876"/>
    <lineage>
        <taxon>Bacteria</taxon>
        <taxon>Pseudomonadati</taxon>
        <taxon>Pseudomonadota</taxon>
        <taxon>Betaproteobacteria</taxon>
        <taxon>Nitrosomonadales</taxon>
        <taxon>Methylophilaceae</taxon>
        <taxon>Methyloradius</taxon>
    </lineage>
</organism>